<comment type="subcellular location">
    <subcellularLocation>
        <location evidence="2">Cytoplasm</location>
    </subcellularLocation>
    <text evidence="2">Associated with two foci at the outer edges of the nucleoid region in young cells, and at four foci within both cell halves in older cells.</text>
</comment>
<evidence type="ECO:0000313" key="3">
    <source>
        <dbReference type="EMBL" id="MFM2483745.1"/>
    </source>
</evidence>
<dbReference type="PANTHER" id="PTHR33969:SF2">
    <property type="entry name" value="SEGREGATION AND CONDENSATION PROTEIN A"/>
    <property type="match status" value="1"/>
</dbReference>
<dbReference type="InterPro" id="IPR003768">
    <property type="entry name" value="ScpA"/>
</dbReference>
<sequence length="285" mass="32790">MSDQSNLPFDEAHHQLIFATVNGEPWLDTPTDLYIPPDALEIILERFEGPLDLLLYLIRRQKLNIIELPVLEITRQYMNYVSTMAALKLELAAEYLVMAALLAEIKSRMLLPKPPDSDDDEEDDPRAILIRRLQEYELYRNSAEQVDALPRCERDIYVATLDKPDDLPRAVLYPDVDLSELVAALSRVIQHAEQFERHEVSRQKLSTRQRMSDILARLEAGVLYDFVALFDIKEGRMGVIVTFMAILELTKNRLIRCLQNQPLSPIQVTLYEADETMAVEVEHGQ</sequence>
<dbReference type="Gene3D" id="6.10.250.2410">
    <property type="match status" value="1"/>
</dbReference>
<comment type="function">
    <text evidence="2">Participates in chromosomal partition during cell division. May act via the formation of a condensin-like complex containing Smc and ScpB that pull DNA away from mid-cell into both cell halves.</text>
</comment>
<comment type="similarity">
    <text evidence="2">Belongs to the ScpA family.</text>
</comment>
<gene>
    <name evidence="2" type="primary">scpA</name>
    <name evidence="3" type="ORF">ABUE30_01430</name>
</gene>
<dbReference type="PANTHER" id="PTHR33969">
    <property type="entry name" value="SEGREGATION AND CONDENSATION PROTEIN A"/>
    <property type="match status" value="1"/>
</dbReference>
<dbReference type="Pfam" id="PF02616">
    <property type="entry name" value="SMC_ScpA"/>
    <property type="match status" value="1"/>
</dbReference>
<keyword evidence="2" id="KW-0131">Cell cycle</keyword>
<evidence type="ECO:0000256" key="2">
    <source>
        <dbReference type="HAMAP-Rule" id="MF_01805"/>
    </source>
</evidence>
<dbReference type="EMBL" id="JBEQCT010000001">
    <property type="protein sequence ID" value="MFM2483745.1"/>
    <property type="molecule type" value="Genomic_DNA"/>
</dbReference>
<protein>
    <recommendedName>
        <fullName evidence="1 2">Segregation and condensation protein A</fullName>
    </recommendedName>
</protein>
<dbReference type="Proteomes" id="UP001629953">
    <property type="component" value="Unassembled WGS sequence"/>
</dbReference>
<dbReference type="HAMAP" id="MF_01805">
    <property type="entry name" value="ScpA"/>
    <property type="match status" value="1"/>
</dbReference>
<name>A0ABW9G3F2_9GAMM</name>
<keyword evidence="2" id="KW-0159">Chromosome partition</keyword>
<evidence type="ECO:0000313" key="4">
    <source>
        <dbReference type="Proteomes" id="UP001629953"/>
    </source>
</evidence>
<organism evidence="3 4">
    <name type="scientific">Celerinatantimonas yamalensis</name>
    <dbReference type="NCBI Taxonomy" id="559956"/>
    <lineage>
        <taxon>Bacteria</taxon>
        <taxon>Pseudomonadati</taxon>
        <taxon>Pseudomonadota</taxon>
        <taxon>Gammaproteobacteria</taxon>
        <taxon>Celerinatantimonadaceae</taxon>
        <taxon>Celerinatantimonas</taxon>
    </lineage>
</organism>
<comment type="subunit">
    <text evidence="2">Component of a cohesin-like complex composed of ScpA, ScpB and the Smc homodimer, in which ScpA and ScpB bind to the head domain of Smc. The presence of the three proteins is required for the association of the complex with DNA.</text>
</comment>
<accession>A0ABW9G3F2</accession>
<reference evidence="3 4" key="1">
    <citation type="journal article" date="2013" name="Int. J. Syst. Evol. Microbiol.">
        <title>Celerinatantimonas yamalensis sp. nov., a cold-adapted diazotrophic bacterium from a cold permafrost brine.</title>
        <authorList>
            <person name="Shcherbakova V."/>
            <person name="Chuvilskaya N."/>
            <person name="Rivkina E."/>
            <person name="Demidov N."/>
            <person name="Uchaeva V."/>
            <person name="Suetin S."/>
            <person name="Suzina N."/>
            <person name="Gilichinsky D."/>
        </authorList>
    </citation>
    <scope>NUCLEOTIDE SEQUENCE [LARGE SCALE GENOMIC DNA]</scope>
    <source>
        <strain evidence="3 4">C7</strain>
    </source>
</reference>
<keyword evidence="2" id="KW-0132">Cell division</keyword>
<evidence type="ECO:0000256" key="1">
    <source>
        <dbReference type="ARBA" id="ARBA00044777"/>
    </source>
</evidence>
<proteinExistence type="inferred from homology"/>
<comment type="caution">
    <text evidence="3">The sequence shown here is derived from an EMBL/GenBank/DDBJ whole genome shotgun (WGS) entry which is preliminary data.</text>
</comment>
<keyword evidence="4" id="KW-1185">Reference proteome</keyword>
<keyword evidence="2" id="KW-0963">Cytoplasm</keyword>
<dbReference type="RefSeq" id="WP_408621905.1">
    <property type="nucleotide sequence ID" value="NZ_JBEQCT010000001.1"/>
</dbReference>